<dbReference type="Proteomes" id="UP001285521">
    <property type="component" value="Unassembled WGS sequence"/>
</dbReference>
<keyword evidence="3" id="KW-1185">Reference proteome</keyword>
<name>A0ABU4T5M5_9PSEU</name>
<protein>
    <recommendedName>
        <fullName evidence="4">Sigma E regulatory protein, MucB/RseB</fullName>
    </recommendedName>
</protein>
<feature type="transmembrane region" description="Helical" evidence="1">
    <location>
        <begin position="40"/>
        <end position="61"/>
    </location>
</feature>
<reference evidence="2 3" key="1">
    <citation type="submission" date="2023-11" db="EMBL/GenBank/DDBJ databases">
        <title>Lentzea sokolovensis, sp. nov., Lentzea kristufkii, sp. nov., and Lentzea miocenensis, sp. nov., rare actinobacteria from Sokolov Coal Basin, Miocene lacustrine sediment, Czech Republic.</title>
        <authorList>
            <person name="Lara A."/>
            <person name="Kotroba L."/>
            <person name="Nouioui I."/>
            <person name="Neumann-Schaal M."/>
            <person name="Mast Y."/>
            <person name="Chronakova A."/>
        </authorList>
    </citation>
    <scope>NUCLEOTIDE SEQUENCE [LARGE SCALE GENOMIC DNA]</scope>
    <source>
        <strain evidence="2 3">BCCO 10_0856</strain>
    </source>
</reference>
<dbReference type="EMBL" id="JAXAVW010000021">
    <property type="protein sequence ID" value="MDX8033461.1"/>
    <property type="molecule type" value="Genomic_DNA"/>
</dbReference>
<accession>A0ABU4T5M5</accession>
<evidence type="ECO:0000313" key="2">
    <source>
        <dbReference type="EMBL" id="MDX8033461.1"/>
    </source>
</evidence>
<keyword evidence="1" id="KW-0472">Membrane</keyword>
<evidence type="ECO:0000313" key="3">
    <source>
        <dbReference type="Proteomes" id="UP001285521"/>
    </source>
</evidence>
<evidence type="ECO:0008006" key="4">
    <source>
        <dbReference type="Google" id="ProtNLM"/>
    </source>
</evidence>
<organism evidence="2 3">
    <name type="scientific">Lentzea miocenica</name>
    <dbReference type="NCBI Taxonomy" id="3095431"/>
    <lineage>
        <taxon>Bacteria</taxon>
        <taxon>Bacillati</taxon>
        <taxon>Actinomycetota</taxon>
        <taxon>Actinomycetes</taxon>
        <taxon>Pseudonocardiales</taxon>
        <taxon>Pseudonocardiaceae</taxon>
        <taxon>Lentzea</taxon>
    </lineage>
</organism>
<reference evidence="2 3" key="2">
    <citation type="submission" date="2023-11" db="EMBL/GenBank/DDBJ databases">
        <authorList>
            <person name="Lara A.C."/>
            <person name="Chronakova A."/>
        </authorList>
    </citation>
    <scope>NUCLEOTIDE SEQUENCE [LARGE SCALE GENOMIC DNA]</scope>
    <source>
        <strain evidence="2 3">BCCO 10_0856</strain>
    </source>
</reference>
<comment type="caution">
    <text evidence="2">The sequence shown here is derived from an EMBL/GenBank/DDBJ whole genome shotgun (WGS) entry which is preliminary data.</text>
</comment>
<dbReference type="RefSeq" id="WP_319968493.1">
    <property type="nucleotide sequence ID" value="NZ_JAXAVW010000021.1"/>
</dbReference>
<proteinExistence type="predicted"/>
<keyword evidence="1" id="KW-0812">Transmembrane</keyword>
<evidence type="ECO:0000256" key="1">
    <source>
        <dbReference type="SAM" id="Phobius"/>
    </source>
</evidence>
<keyword evidence="1" id="KW-1133">Transmembrane helix</keyword>
<gene>
    <name evidence="2" type="ORF">SK803_24855</name>
</gene>
<sequence length="319" mass="34540">MNDTEQLIKEALGQLAERTPHPGPTLNALRRKRKRQRNNVFLIATASMAAVAVLIFAGVIASDRYTPPNTNDAAAALMPTNSNGQSVAIKYTPHWLPDGYVETFRSVGDETTRVWVPANIKEKDPTQQTGDPRVSLRNLKNLPDLSGWLETSVRGLKAWARTVQGQSPTPTTELVWQAQDVLSVSVRGETNGTDTAMRVADSVRADAKLSYLAPFSLDGKPASDIWGSTLTRWTAQWRSEKFVVTLATSAPAQTSGTPANVRGKQGAIVPSGALVVQDSGLWLTVSGASQSTDSLLDTANRVSMQHMDHPDTNWIGRGL</sequence>